<dbReference type="AlphaFoldDB" id="A0A1D2J6T5"/>
<protein>
    <submittedName>
        <fullName evidence="2">Uncharacterized protein</fullName>
    </submittedName>
</protein>
<feature type="region of interest" description="Disordered" evidence="1">
    <location>
        <begin position="1"/>
        <end position="20"/>
    </location>
</feature>
<evidence type="ECO:0000256" key="1">
    <source>
        <dbReference type="SAM" id="MobiDB-lite"/>
    </source>
</evidence>
<evidence type="ECO:0000313" key="2">
    <source>
        <dbReference type="EMBL" id="ODH14146.1"/>
    </source>
</evidence>
<dbReference type="Proteomes" id="UP000242814">
    <property type="component" value="Unassembled WGS sequence"/>
</dbReference>
<feature type="region of interest" description="Disordered" evidence="1">
    <location>
        <begin position="35"/>
        <end position="69"/>
    </location>
</feature>
<dbReference type="EMBL" id="LZYO01000378">
    <property type="protein sequence ID" value="ODH14146.1"/>
    <property type="molecule type" value="Genomic_DNA"/>
</dbReference>
<gene>
    <name evidence="2" type="ORF">ACO22_06659</name>
</gene>
<evidence type="ECO:0000313" key="3">
    <source>
        <dbReference type="Proteomes" id="UP000242814"/>
    </source>
</evidence>
<comment type="caution">
    <text evidence="2">The sequence shown here is derived from an EMBL/GenBank/DDBJ whole genome shotgun (WGS) entry which is preliminary data.</text>
</comment>
<reference evidence="2 3" key="1">
    <citation type="submission" date="2016-06" db="EMBL/GenBank/DDBJ databases">
        <authorList>
            <person name="Kjaerup R.B."/>
            <person name="Dalgaard T.S."/>
            <person name="Juul-Madsen H.R."/>
        </authorList>
    </citation>
    <scope>NUCLEOTIDE SEQUENCE [LARGE SCALE GENOMIC DNA]</scope>
    <source>
        <strain evidence="2 3">Pb300</strain>
    </source>
</reference>
<sequence length="111" mass="12186">MQGATASRFRVPTGKPRIFTDRNGTELRINYFTGRDLLPKGKRQTANRQPPTSNMGKHPSSAARRRGEEDIVAEFSSNNSPPRVLCVRVLTCHLVGLFRVNANSPHSGAGV</sequence>
<accession>A0A1D2J6T5</accession>
<name>A0A1D2J6T5_PARBR</name>
<proteinExistence type="predicted"/>
<organism evidence="2 3">
    <name type="scientific">Paracoccidioides brasiliensis</name>
    <dbReference type="NCBI Taxonomy" id="121759"/>
    <lineage>
        <taxon>Eukaryota</taxon>
        <taxon>Fungi</taxon>
        <taxon>Dikarya</taxon>
        <taxon>Ascomycota</taxon>
        <taxon>Pezizomycotina</taxon>
        <taxon>Eurotiomycetes</taxon>
        <taxon>Eurotiomycetidae</taxon>
        <taxon>Onygenales</taxon>
        <taxon>Ajellomycetaceae</taxon>
        <taxon>Paracoccidioides</taxon>
    </lineage>
</organism>
<feature type="compositionally biased region" description="Polar residues" evidence="1">
    <location>
        <begin position="46"/>
        <end position="55"/>
    </location>
</feature>